<sequence length="301" mass="32248">MNDKTFRTSELLSTAPRPDTNATIQALNPSTMPVTRIAATASEATLFKSLHHNPTKPLLLANAYDATSARIIASLPGCRALATASYALALSIGKADETLTLEDNISLCRPIAAVAHEFNLPLTVDIQDGYAGPGDHAELRSVIEKVILELGAVGVNLEDTWHESTSGDMVPEDEAIERIKTVIRTARELGVMDFVVNARSDTFLMGGSLDESIRRGKRYLDEGGAETVFIFWPRNKEMEKADVQKVIDELGGRVNVSCRLGGQLTPGELGEMGAARVSVGPQVFLAAAEAIKKAAAAVFES</sequence>
<keyword evidence="3" id="KW-1185">Reference proteome</keyword>
<dbReference type="Gene3D" id="3.20.20.60">
    <property type="entry name" value="Phosphoenolpyruvate-binding domains"/>
    <property type="match status" value="1"/>
</dbReference>
<evidence type="ECO:0000313" key="2">
    <source>
        <dbReference type="EMBL" id="KAK4641181.1"/>
    </source>
</evidence>
<organism evidence="2 3">
    <name type="scientific">Podospora bellae-mahoneyi</name>
    <dbReference type="NCBI Taxonomy" id="2093777"/>
    <lineage>
        <taxon>Eukaryota</taxon>
        <taxon>Fungi</taxon>
        <taxon>Dikarya</taxon>
        <taxon>Ascomycota</taxon>
        <taxon>Pezizomycotina</taxon>
        <taxon>Sordariomycetes</taxon>
        <taxon>Sordariomycetidae</taxon>
        <taxon>Sordariales</taxon>
        <taxon>Podosporaceae</taxon>
        <taxon>Podospora</taxon>
    </lineage>
</organism>
<comment type="caution">
    <text evidence="2">The sequence shown here is derived from an EMBL/GenBank/DDBJ whole genome shotgun (WGS) entry which is preliminary data.</text>
</comment>
<protein>
    <submittedName>
        <fullName evidence="2">Uncharacterized protein</fullName>
    </submittedName>
</protein>
<dbReference type="RefSeq" id="XP_062730157.1">
    <property type="nucleotide sequence ID" value="XM_062881420.1"/>
</dbReference>
<accession>A0ABR0FBY3</accession>
<reference evidence="2 3" key="1">
    <citation type="journal article" date="2023" name="bioRxiv">
        <title>High-quality genome assemblies of four members of thePodospora anserinaspecies complex.</title>
        <authorList>
            <person name="Ament-Velasquez S.L."/>
            <person name="Vogan A.A."/>
            <person name="Wallerman O."/>
            <person name="Hartmann F."/>
            <person name="Gautier V."/>
            <person name="Silar P."/>
            <person name="Giraud T."/>
            <person name="Johannesson H."/>
        </authorList>
    </citation>
    <scope>NUCLEOTIDE SEQUENCE [LARGE SCALE GENOMIC DNA]</scope>
    <source>
        <strain evidence="2 3">CBS 112042</strain>
    </source>
</reference>
<gene>
    <name evidence="2" type="ORF">QC761_610070</name>
</gene>
<name>A0ABR0FBY3_9PEZI</name>
<feature type="region of interest" description="Disordered" evidence="1">
    <location>
        <begin position="1"/>
        <end position="23"/>
    </location>
</feature>
<dbReference type="PANTHER" id="PTHR42905">
    <property type="entry name" value="PHOSPHOENOLPYRUVATE CARBOXYLASE"/>
    <property type="match status" value="1"/>
</dbReference>
<dbReference type="SUPFAM" id="SSF51621">
    <property type="entry name" value="Phosphoenolpyruvate/pyruvate domain"/>
    <property type="match status" value="1"/>
</dbReference>
<dbReference type="InterPro" id="IPR039556">
    <property type="entry name" value="ICL/PEPM"/>
</dbReference>
<evidence type="ECO:0000313" key="3">
    <source>
        <dbReference type="Proteomes" id="UP001322138"/>
    </source>
</evidence>
<dbReference type="InterPro" id="IPR015813">
    <property type="entry name" value="Pyrv/PenolPyrv_kinase-like_dom"/>
</dbReference>
<dbReference type="CDD" id="cd00377">
    <property type="entry name" value="ICL_PEPM"/>
    <property type="match status" value="1"/>
</dbReference>
<dbReference type="Pfam" id="PF13714">
    <property type="entry name" value="PEP_mutase"/>
    <property type="match status" value="1"/>
</dbReference>
<dbReference type="PANTHER" id="PTHR42905:SF16">
    <property type="entry name" value="CARBOXYPHOSPHONOENOLPYRUVATE PHOSPHONOMUTASE-LIKE PROTEIN (AFU_ORTHOLOGUE AFUA_5G07230)"/>
    <property type="match status" value="1"/>
</dbReference>
<dbReference type="Proteomes" id="UP001322138">
    <property type="component" value="Unassembled WGS sequence"/>
</dbReference>
<dbReference type="GeneID" id="87900902"/>
<proteinExistence type="predicted"/>
<dbReference type="InterPro" id="IPR040442">
    <property type="entry name" value="Pyrv_kinase-like_dom_sf"/>
</dbReference>
<dbReference type="EMBL" id="JAFFGZ010000008">
    <property type="protein sequence ID" value="KAK4641181.1"/>
    <property type="molecule type" value="Genomic_DNA"/>
</dbReference>
<evidence type="ECO:0000256" key="1">
    <source>
        <dbReference type="SAM" id="MobiDB-lite"/>
    </source>
</evidence>